<protein>
    <submittedName>
        <fullName evidence="2">Uncharacterized protein</fullName>
    </submittedName>
</protein>
<dbReference type="HOGENOM" id="CLU_532668_0_0_1"/>
<dbReference type="EMBL" id="GG662519">
    <property type="protein sequence ID" value="EAR82603.2"/>
    <property type="molecule type" value="Genomic_DNA"/>
</dbReference>
<dbReference type="RefSeq" id="XP_001030266.2">
    <property type="nucleotide sequence ID" value="XM_001030266.2"/>
</dbReference>
<feature type="compositionally biased region" description="Polar residues" evidence="1">
    <location>
        <begin position="207"/>
        <end position="233"/>
    </location>
</feature>
<name>Q22BF2_TETTS</name>
<feature type="region of interest" description="Disordered" evidence="1">
    <location>
        <begin position="207"/>
        <end position="274"/>
    </location>
</feature>
<accession>Q22BF2</accession>
<feature type="compositionally biased region" description="Basic and acidic residues" evidence="1">
    <location>
        <begin position="246"/>
        <end position="274"/>
    </location>
</feature>
<reference evidence="3" key="1">
    <citation type="journal article" date="2006" name="PLoS Biol.">
        <title>Macronuclear genome sequence of the ciliate Tetrahymena thermophila, a model eukaryote.</title>
        <authorList>
            <person name="Eisen J.A."/>
            <person name="Coyne R.S."/>
            <person name="Wu M."/>
            <person name="Wu D."/>
            <person name="Thiagarajan M."/>
            <person name="Wortman J.R."/>
            <person name="Badger J.H."/>
            <person name="Ren Q."/>
            <person name="Amedeo P."/>
            <person name="Jones K.M."/>
            <person name="Tallon L.J."/>
            <person name="Delcher A.L."/>
            <person name="Salzberg S.L."/>
            <person name="Silva J.C."/>
            <person name="Haas B.J."/>
            <person name="Majoros W.H."/>
            <person name="Farzad M."/>
            <person name="Carlton J.M."/>
            <person name="Smith R.K. Jr."/>
            <person name="Garg J."/>
            <person name="Pearlman R.E."/>
            <person name="Karrer K.M."/>
            <person name="Sun L."/>
            <person name="Manning G."/>
            <person name="Elde N.C."/>
            <person name="Turkewitz A.P."/>
            <person name="Asai D.J."/>
            <person name="Wilkes D.E."/>
            <person name="Wang Y."/>
            <person name="Cai H."/>
            <person name="Collins K."/>
            <person name="Stewart B.A."/>
            <person name="Lee S.R."/>
            <person name="Wilamowska K."/>
            <person name="Weinberg Z."/>
            <person name="Ruzzo W.L."/>
            <person name="Wloga D."/>
            <person name="Gaertig J."/>
            <person name="Frankel J."/>
            <person name="Tsao C.-C."/>
            <person name="Gorovsky M.A."/>
            <person name="Keeling P.J."/>
            <person name="Waller R.F."/>
            <person name="Patron N.J."/>
            <person name="Cherry J.M."/>
            <person name="Stover N.A."/>
            <person name="Krieger C.J."/>
            <person name="del Toro C."/>
            <person name="Ryder H.F."/>
            <person name="Williamson S.C."/>
            <person name="Barbeau R.A."/>
            <person name="Hamilton E.P."/>
            <person name="Orias E."/>
        </authorList>
    </citation>
    <scope>NUCLEOTIDE SEQUENCE [LARGE SCALE GENOMIC DNA]</scope>
    <source>
        <strain evidence="3">SB210</strain>
    </source>
</reference>
<evidence type="ECO:0000313" key="3">
    <source>
        <dbReference type="Proteomes" id="UP000009168"/>
    </source>
</evidence>
<feature type="region of interest" description="Disordered" evidence="1">
    <location>
        <begin position="306"/>
        <end position="327"/>
    </location>
</feature>
<sequence length="505" mass="59534">MRKLNQKVENFQDHQNKNEINQEFRSKNISKDDQNIFKDSLQEYQSIIEFNNIMREKQFVLDGTKKDFELPKYDMLKDRYLSHYFISDQRSNQLVQSGLLKSHHTVEQQARQQLHNENRIAQSKFNCLSSSQQLSKECKVYIDKYLKNPLSNKGQNVKNLKIETNQDQNALPIILPNSSVQSANNYSYAQKRNQIISLRFKQSQRNETKSILNSSKPNSKTLSKQSSSKNFFQISPIPKQKGSGAQEEKRPFSKTYIDDSQLKEVTDSKEIKQDSIQENYQKSIIISNNNNNNNELVDLPENSNKLQQQKQENHKNKQLFEKSSSQNDKFKQKYMHHRKFILKPIQQRAGVQQVENQKIQDQNQEKNNEKQIFYNQNELKLTEQQHVKVVEIYNKDYLKKQKKISQQSIQRLYTSNQPKKERMKENNVIQTLSKTEFLEFLKQNNEKIRQRNKEAASKIGSRKFLKSEEDLDKKSLRLNSKGNISQISSCQQIKIEPQPTQTNIS</sequence>
<dbReference type="GeneID" id="7841168"/>
<gene>
    <name evidence="2" type="ORF">TTHERM_01106050</name>
</gene>
<keyword evidence="3" id="KW-1185">Reference proteome</keyword>
<dbReference type="Proteomes" id="UP000009168">
    <property type="component" value="Unassembled WGS sequence"/>
</dbReference>
<proteinExistence type="predicted"/>
<dbReference type="KEGG" id="tet:TTHERM_01106050"/>
<dbReference type="InParanoid" id="Q22BF2"/>
<organism evidence="2 3">
    <name type="scientific">Tetrahymena thermophila (strain SB210)</name>
    <dbReference type="NCBI Taxonomy" id="312017"/>
    <lineage>
        <taxon>Eukaryota</taxon>
        <taxon>Sar</taxon>
        <taxon>Alveolata</taxon>
        <taxon>Ciliophora</taxon>
        <taxon>Intramacronucleata</taxon>
        <taxon>Oligohymenophorea</taxon>
        <taxon>Hymenostomatida</taxon>
        <taxon>Tetrahymenina</taxon>
        <taxon>Tetrahymenidae</taxon>
        <taxon>Tetrahymena</taxon>
    </lineage>
</organism>
<evidence type="ECO:0000256" key="1">
    <source>
        <dbReference type="SAM" id="MobiDB-lite"/>
    </source>
</evidence>
<feature type="compositionally biased region" description="Basic and acidic residues" evidence="1">
    <location>
        <begin position="311"/>
        <end position="320"/>
    </location>
</feature>
<dbReference type="AlphaFoldDB" id="Q22BF2"/>
<evidence type="ECO:0000313" key="2">
    <source>
        <dbReference type="EMBL" id="EAR82603.2"/>
    </source>
</evidence>